<feature type="signal peptide" evidence="1">
    <location>
        <begin position="1"/>
        <end position="27"/>
    </location>
</feature>
<sequence>MTRARVLVAGCMAAFAVSVASSGVASAGTYNNAWGAIDSDVTTTMNWPNGHPAFTLNLWANRNCGGSICSTTYSVWMYNSGGALVWSAGAQSNRYYSVGGNVTRVVIKRDCACAGQNHAQRS</sequence>
<accession>A0A4R1FTG7</accession>
<dbReference type="Proteomes" id="UP000294856">
    <property type="component" value="Unassembled WGS sequence"/>
</dbReference>
<evidence type="ECO:0000313" key="2">
    <source>
        <dbReference type="EMBL" id="TCJ96879.1"/>
    </source>
</evidence>
<dbReference type="RefSeq" id="WP_157106374.1">
    <property type="nucleotide sequence ID" value="NZ_SMFR01000002.1"/>
</dbReference>
<proteinExistence type="predicted"/>
<comment type="caution">
    <text evidence="2">The sequence shown here is derived from an EMBL/GenBank/DDBJ whole genome shotgun (WGS) entry which is preliminary data.</text>
</comment>
<keyword evidence="3" id="KW-1185">Reference proteome</keyword>
<reference evidence="2 3" key="1">
    <citation type="submission" date="2019-03" db="EMBL/GenBank/DDBJ databases">
        <title>Genomic Encyclopedia of Type Strains, Phase IV (KMG-IV): sequencing the most valuable type-strain genomes for metagenomic binning, comparative biology and taxonomic classification.</title>
        <authorList>
            <person name="Goeker M."/>
        </authorList>
    </citation>
    <scope>NUCLEOTIDE SEQUENCE [LARGE SCALE GENOMIC DNA]</scope>
    <source>
        <strain evidence="2 3">DSM 44684</strain>
    </source>
</reference>
<evidence type="ECO:0000256" key="1">
    <source>
        <dbReference type="SAM" id="SignalP"/>
    </source>
</evidence>
<protein>
    <submittedName>
        <fullName evidence="2">Uncharacterized protein</fullName>
    </submittedName>
</protein>
<keyword evidence="1" id="KW-0732">Signal</keyword>
<name>A0A4R1FTG7_9NOCA</name>
<dbReference type="EMBL" id="SMFR01000002">
    <property type="protein sequence ID" value="TCJ96879.1"/>
    <property type="molecule type" value="Genomic_DNA"/>
</dbReference>
<dbReference type="AlphaFoldDB" id="A0A4R1FTG7"/>
<evidence type="ECO:0000313" key="3">
    <source>
        <dbReference type="Proteomes" id="UP000294856"/>
    </source>
</evidence>
<feature type="chain" id="PRO_5020259403" evidence="1">
    <location>
        <begin position="28"/>
        <end position="122"/>
    </location>
</feature>
<organism evidence="2 3">
    <name type="scientific">Nocardia alba</name>
    <dbReference type="NCBI Taxonomy" id="225051"/>
    <lineage>
        <taxon>Bacteria</taxon>
        <taxon>Bacillati</taxon>
        <taxon>Actinomycetota</taxon>
        <taxon>Actinomycetes</taxon>
        <taxon>Mycobacteriales</taxon>
        <taxon>Nocardiaceae</taxon>
        <taxon>Nocardia</taxon>
    </lineage>
</organism>
<gene>
    <name evidence="2" type="ORF">DFR71_2913</name>
</gene>